<protein>
    <submittedName>
        <fullName evidence="2">Sugar phosphate isomerase/epimerase</fullName>
    </submittedName>
</protein>
<dbReference type="EMBL" id="CP096658">
    <property type="protein sequence ID" value="UPW00903.1"/>
    <property type="molecule type" value="Genomic_DNA"/>
</dbReference>
<dbReference type="KEGG" id="haxz:M0R88_02080"/>
<dbReference type="PANTHER" id="PTHR12110:SF41">
    <property type="entry name" value="INOSOSE DEHYDRATASE"/>
    <property type="match status" value="1"/>
</dbReference>
<keyword evidence="3" id="KW-1185">Reference proteome</keyword>
<dbReference type="Gene3D" id="3.20.20.150">
    <property type="entry name" value="Divalent-metal-dependent TIM barrel enzymes"/>
    <property type="match status" value="1"/>
</dbReference>
<gene>
    <name evidence="2" type="ORF">M0R88_02080</name>
</gene>
<dbReference type="PANTHER" id="PTHR12110">
    <property type="entry name" value="HYDROXYPYRUVATE ISOMERASE"/>
    <property type="match status" value="1"/>
</dbReference>
<proteinExistence type="predicted"/>
<dbReference type="SUPFAM" id="SSF51658">
    <property type="entry name" value="Xylose isomerase-like"/>
    <property type="match status" value="1"/>
</dbReference>
<sequence>MRPAIQLYTLRELDDSLPDLLRRVGETAFEGVEFAGLGDSDPDDIRDALDDAGLDAAGAHVGIEELEADPEGVVETYRELDCDRLVVPYLDDAEFASETAVTDTARRLQTLAGRVDEAGASLGYHNHDHEFTDVGDDGNAFDLLADETDFDLELDVGWATAAGRDPAELLRGLRGRAPLVHVKDVADTTPVELGEGDLDIDACVAAARDAGTEWLIYEHDEPTDPEASLAHGAERLAELVE</sequence>
<name>A0A8U0IIP3_9EURY</name>
<dbReference type="Proteomes" id="UP000830434">
    <property type="component" value="Chromosome"/>
</dbReference>
<evidence type="ECO:0000259" key="1">
    <source>
        <dbReference type="Pfam" id="PF01261"/>
    </source>
</evidence>
<dbReference type="RefSeq" id="WP_248655310.1">
    <property type="nucleotide sequence ID" value="NZ_CP096658.1"/>
</dbReference>
<dbReference type="GO" id="GO:0016853">
    <property type="term" value="F:isomerase activity"/>
    <property type="evidence" value="ECO:0007669"/>
    <property type="project" value="UniProtKB-KW"/>
</dbReference>
<keyword evidence="2" id="KW-0413">Isomerase</keyword>
<accession>A0A8U0IIP3</accession>
<dbReference type="Pfam" id="PF01261">
    <property type="entry name" value="AP_endonuc_2"/>
    <property type="match status" value="1"/>
</dbReference>
<dbReference type="AlphaFoldDB" id="A0A8U0IIP3"/>
<dbReference type="InterPro" id="IPR036237">
    <property type="entry name" value="Xyl_isomerase-like_sf"/>
</dbReference>
<dbReference type="InterPro" id="IPR050312">
    <property type="entry name" value="IolE/XylAMocC-like"/>
</dbReference>
<evidence type="ECO:0000313" key="2">
    <source>
        <dbReference type="EMBL" id="UPW00903.1"/>
    </source>
</evidence>
<dbReference type="InterPro" id="IPR013022">
    <property type="entry name" value="Xyl_isomerase-like_TIM-brl"/>
</dbReference>
<feature type="domain" description="Xylose isomerase-like TIM barrel" evidence="1">
    <location>
        <begin position="25"/>
        <end position="238"/>
    </location>
</feature>
<reference evidence="2" key="1">
    <citation type="submission" date="2022-04" db="EMBL/GenBank/DDBJ databases">
        <title>Diverse halophilic archaea isolated from saline environments.</title>
        <authorList>
            <person name="Cui H.-L."/>
        </authorList>
    </citation>
    <scope>NUCLEOTIDE SEQUENCE</scope>
    <source>
        <strain evidence="2">XZYJT40</strain>
    </source>
</reference>
<evidence type="ECO:0000313" key="3">
    <source>
        <dbReference type="Proteomes" id="UP000830434"/>
    </source>
</evidence>
<dbReference type="GeneID" id="72188605"/>
<organism evidence="2 3">
    <name type="scientific">Halorussus gelatinilyticus</name>
    <dbReference type="NCBI Taxonomy" id="2937524"/>
    <lineage>
        <taxon>Archaea</taxon>
        <taxon>Methanobacteriati</taxon>
        <taxon>Methanobacteriota</taxon>
        <taxon>Stenosarchaea group</taxon>
        <taxon>Halobacteria</taxon>
        <taxon>Halobacteriales</taxon>
        <taxon>Haladaptataceae</taxon>
        <taxon>Halorussus</taxon>
    </lineage>
</organism>